<evidence type="ECO:0000313" key="2">
    <source>
        <dbReference type="Proteomes" id="UP000315215"/>
    </source>
</evidence>
<proteinExistence type="predicted"/>
<organism evidence="1 2">
    <name type="scientific">Radiobacillus deserti</name>
    <dbReference type="NCBI Taxonomy" id="2594883"/>
    <lineage>
        <taxon>Bacteria</taxon>
        <taxon>Bacillati</taxon>
        <taxon>Bacillota</taxon>
        <taxon>Bacilli</taxon>
        <taxon>Bacillales</taxon>
        <taxon>Bacillaceae</taxon>
        <taxon>Radiobacillus</taxon>
    </lineage>
</organism>
<keyword evidence="2" id="KW-1185">Reference proteome</keyword>
<dbReference type="KEGG" id="aqt:FN924_18155"/>
<reference evidence="1 2" key="1">
    <citation type="submission" date="2019-07" db="EMBL/GenBank/DDBJ databases">
        <authorList>
            <person name="Li J."/>
        </authorList>
    </citation>
    <scope>NUCLEOTIDE SEQUENCE [LARGE SCALE GENOMIC DNA]</scope>
    <source>
        <strain evidence="1 2">TKL69</strain>
    </source>
</reference>
<dbReference type="EMBL" id="CP041666">
    <property type="protein sequence ID" value="QDP41926.1"/>
    <property type="molecule type" value="Genomic_DNA"/>
</dbReference>
<evidence type="ECO:0000313" key="1">
    <source>
        <dbReference type="EMBL" id="QDP41926.1"/>
    </source>
</evidence>
<sequence length="112" mass="12932">MIEVITYAECVIRIHTKEDIEQSIRNELLSLPDCIVTEEVVSISKPSFNTSNGCLETQVLARFVLNIPEEAQEKKNVEEYVEDIVPFLKRYVPKCNDVVHTKIIQMKRVLEP</sequence>
<protein>
    <submittedName>
        <fullName evidence="1">Uncharacterized protein</fullName>
    </submittedName>
</protein>
<dbReference type="AlphaFoldDB" id="A0A516KKL7"/>
<dbReference type="Proteomes" id="UP000315215">
    <property type="component" value="Chromosome"/>
</dbReference>
<dbReference type="OrthoDB" id="2970158at2"/>
<gene>
    <name evidence="1" type="ORF">FN924_18155</name>
</gene>
<name>A0A516KKL7_9BACI</name>
<dbReference type="RefSeq" id="WP_143896950.1">
    <property type="nucleotide sequence ID" value="NZ_CP041666.1"/>
</dbReference>
<accession>A0A516KKL7</accession>